<organism evidence="8 9">
    <name type="scientific">Dissophora globulifera</name>
    <dbReference type="NCBI Taxonomy" id="979702"/>
    <lineage>
        <taxon>Eukaryota</taxon>
        <taxon>Fungi</taxon>
        <taxon>Fungi incertae sedis</taxon>
        <taxon>Mucoromycota</taxon>
        <taxon>Mortierellomycotina</taxon>
        <taxon>Mortierellomycetes</taxon>
        <taxon>Mortierellales</taxon>
        <taxon>Mortierellaceae</taxon>
        <taxon>Dissophora</taxon>
    </lineage>
</organism>
<dbReference type="InterPro" id="IPR036855">
    <property type="entry name" value="Znf_CCCH_sf"/>
</dbReference>
<feature type="region of interest" description="Disordered" evidence="6">
    <location>
        <begin position="261"/>
        <end position="302"/>
    </location>
</feature>
<sequence length="487" mass="53023">MDMRDSLKALFLGTHTPFFHRKPFGPYGHSISSALDVSNQLSAPTSPVSGHSGLYETGMYVGAAVVFSVNPPSPLESELCSDEQESILRNWHTGGPVAERPQEESDRIDACTKFEPEVMDHGIMMSSSRPCSAQQSAAPARARNTSQAVRSDSTNSVLVASGGPSKGEMYGKRSSGSGRRSSSGDVSRKSELYKTELCISVSTGLPCKYGENCQFAHSAKELQHIDRHPRYKTQLCTSFQSQGYCKYNDRCTFIHHAEEARIPPPPARRGSIPERSARRSSTGNSTSGSGSATPLIQEPKNERLRTMSDPGLAYSNISKAAPSTSGVSYPFPSLPEDSAAIGPNIATAERLFGCVEYDGFASPPSCRRHHEHELQQYRTLIAQPSSINAAFEVPQRHHDKPSHSTTPTSFSCGPLADVPYFDVVRYGGGDLGMATYPTHPLAAMQSHILPVMHASNPWSQDARADDDEQWASKLAYYISTPQNDFDI</sequence>
<feature type="compositionally biased region" description="Low complexity" evidence="6">
    <location>
        <begin position="172"/>
        <end position="185"/>
    </location>
</feature>
<evidence type="ECO:0000256" key="2">
    <source>
        <dbReference type="ARBA" id="ARBA00022737"/>
    </source>
</evidence>
<dbReference type="Pfam" id="PF00642">
    <property type="entry name" value="zf-CCCH"/>
    <property type="match status" value="2"/>
</dbReference>
<dbReference type="SMART" id="SM00356">
    <property type="entry name" value="ZnF_C3H1"/>
    <property type="match status" value="2"/>
</dbReference>
<feature type="zinc finger region" description="C3H1-type" evidence="5">
    <location>
        <begin position="230"/>
        <end position="258"/>
    </location>
</feature>
<reference evidence="8" key="1">
    <citation type="journal article" date="2020" name="Fungal Divers.">
        <title>Resolving the Mortierellaceae phylogeny through synthesis of multi-gene phylogenetics and phylogenomics.</title>
        <authorList>
            <person name="Vandepol N."/>
            <person name="Liber J."/>
            <person name="Desiro A."/>
            <person name="Na H."/>
            <person name="Kennedy M."/>
            <person name="Barry K."/>
            <person name="Grigoriev I.V."/>
            <person name="Miller A.N."/>
            <person name="O'Donnell K."/>
            <person name="Stajich J.E."/>
            <person name="Bonito G."/>
        </authorList>
    </citation>
    <scope>NUCLEOTIDE SEQUENCE</scope>
    <source>
        <strain evidence="8">REB-010B</strain>
    </source>
</reference>
<gene>
    <name evidence="8" type="ORF">BGZ99_006952</name>
</gene>
<evidence type="ECO:0000259" key="7">
    <source>
        <dbReference type="PROSITE" id="PS50103"/>
    </source>
</evidence>
<keyword evidence="4 5" id="KW-0862">Zinc</keyword>
<protein>
    <recommendedName>
        <fullName evidence="7">C3H1-type domain-containing protein</fullName>
    </recommendedName>
</protein>
<evidence type="ECO:0000313" key="9">
    <source>
        <dbReference type="Proteomes" id="UP000738325"/>
    </source>
</evidence>
<evidence type="ECO:0000313" key="8">
    <source>
        <dbReference type="EMBL" id="KAG0316302.1"/>
    </source>
</evidence>
<keyword evidence="1 5" id="KW-0479">Metal-binding</keyword>
<name>A0A9P6URE4_9FUNG</name>
<comment type="caution">
    <text evidence="8">The sequence shown here is derived from an EMBL/GenBank/DDBJ whole genome shotgun (WGS) entry which is preliminary data.</text>
</comment>
<dbReference type="PROSITE" id="PS50103">
    <property type="entry name" value="ZF_C3H1"/>
    <property type="match status" value="2"/>
</dbReference>
<feature type="compositionally biased region" description="Polar residues" evidence="6">
    <location>
        <begin position="144"/>
        <end position="158"/>
    </location>
</feature>
<dbReference type="PANTHER" id="PTHR12547:SF18">
    <property type="entry name" value="PROTEIN TIS11"/>
    <property type="match status" value="1"/>
</dbReference>
<dbReference type="Gene3D" id="4.10.1000.10">
    <property type="entry name" value="Zinc finger, CCCH-type"/>
    <property type="match status" value="2"/>
</dbReference>
<dbReference type="Proteomes" id="UP000738325">
    <property type="component" value="Unassembled WGS sequence"/>
</dbReference>
<dbReference type="GO" id="GO:0003729">
    <property type="term" value="F:mRNA binding"/>
    <property type="evidence" value="ECO:0007669"/>
    <property type="project" value="InterPro"/>
</dbReference>
<keyword evidence="3 5" id="KW-0863">Zinc-finger</keyword>
<feature type="region of interest" description="Disordered" evidence="6">
    <location>
        <begin position="126"/>
        <end position="187"/>
    </location>
</feature>
<feature type="zinc finger region" description="C3H1-type" evidence="5">
    <location>
        <begin position="192"/>
        <end position="220"/>
    </location>
</feature>
<feature type="compositionally biased region" description="Low complexity" evidence="6">
    <location>
        <begin position="278"/>
        <end position="293"/>
    </location>
</feature>
<evidence type="ECO:0000256" key="1">
    <source>
        <dbReference type="ARBA" id="ARBA00022723"/>
    </source>
</evidence>
<dbReference type="EMBL" id="JAAAIP010000487">
    <property type="protein sequence ID" value="KAG0316302.1"/>
    <property type="molecule type" value="Genomic_DNA"/>
</dbReference>
<feature type="domain" description="C3H1-type" evidence="7">
    <location>
        <begin position="230"/>
        <end position="258"/>
    </location>
</feature>
<dbReference type="PANTHER" id="PTHR12547">
    <property type="entry name" value="CCCH ZINC FINGER/TIS11-RELATED"/>
    <property type="match status" value="1"/>
</dbReference>
<dbReference type="InterPro" id="IPR000571">
    <property type="entry name" value="Znf_CCCH"/>
</dbReference>
<evidence type="ECO:0000256" key="3">
    <source>
        <dbReference type="ARBA" id="ARBA00022771"/>
    </source>
</evidence>
<dbReference type="OrthoDB" id="410307at2759"/>
<dbReference type="GO" id="GO:0008270">
    <property type="term" value="F:zinc ion binding"/>
    <property type="evidence" value="ECO:0007669"/>
    <property type="project" value="UniProtKB-KW"/>
</dbReference>
<accession>A0A9P6URE4</accession>
<proteinExistence type="predicted"/>
<feature type="compositionally biased region" description="Low complexity" evidence="6">
    <location>
        <begin position="126"/>
        <end position="143"/>
    </location>
</feature>
<dbReference type="AlphaFoldDB" id="A0A9P6URE4"/>
<dbReference type="SUPFAM" id="SSF90229">
    <property type="entry name" value="CCCH zinc finger"/>
    <property type="match status" value="2"/>
</dbReference>
<evidence type="ECO:0000256" key="6">
    <source>
        <dbReference type="SAM" id="MobiDB-lite"/>
    </source>
</evidence>
<keyword evidence="9" id="KW-1185">Reference proteome</keyword>
<feature type="domain" description="C3H1-type" evidence="7">
    <location>
        <begin position="192"/>
        <end position="220"/>
    </location>
</feature>
<dbReference type="InterPro" id="IPR045877">
    <property type="entry name" value="ZFP36-like"/>
</dbReference>
<keyword evidence="2" id="KW-0677">Repeat</keyword>
<evidence type="ECO:0000256" key="4">
    <source>
        <dbReference type="ARBA" id="ARBA00022833"/>
    </source>
</evidence>
<evidence type="ECO:0000256" key="5">
    <source>
        <dbReference type="PROSITE-ProRule" id="PRU00723"/>
    </source>
</evidence>